<proteinExistence type="predicted"/>
<dbReference type="AlphaFoldDB" id="A0ABD6ADX7"/>
<dbReference type="GeneID" id="79317276"/>
<keyword evidence="2" id="KW-0812">Transmembrane</keyword>
<keyword evidence="4" id="KW-1185">Reference proteome</keyword>
<evidence type="ECO:0000256" key="2">
    <source>
        <dbReference type="SAM" id="Phobius"/>
    </source>
</evidence>
<accession>A0ABD6ADX7</accession>
<dbReference type="RefSeq" id="WP_276306618.1">
    <property type="nucleotide sequence ID" value="NZ_CP119993.1"/>
</dbReference>
<gene>
    <name evidence="3" type="ORF">ACFQPE_17320</name>
</gene>
<dbReference type="EMBL" id="JBHTBF010000003">
    <property type="protein sequence ID" value="MFC7318540.1"/>
    <property type="molecule type" value="Genomic_DNA"/>
</dbReference>
<dbReference type="Proteomes" id="UP001596547">
    <property type="component" value="Unassembled WGS sequence"/>
</dbReference>
<evidence type="ECO:0000313" key="4">
    <source>
        <dbReference type="Proteomes" id="UP001596547"/>
    </source>
</evidence>
<sequence length="100" mass="10554">MLPKTTAGKVTVGFLVAFTIAMNPPVITIVDSPTTVFGINLLYLWTVVWGLLVSLVLVWAARRDAFALTEDQVPPELRAAEGVDPTRPSAGEEATTGGGS</sequence>
<name>A0ABD6ADX7_9EURY</name>
<organism evidence="3 4">
    <name type="scientific">Halomarina halobia</name>
    <dbReference type="NCBI Taxonomy" id="3033386"/>
    <lineage>
        <taxon>Archaea</taxon>
        <taxon>Methanobacteriati</taxon>
        <taxon>Methanobacteriota</taxon>
        <taxon>Stenosarchaea group</taxon>
        <taxon>Halobacteria</taxon>
        <taxon>Halobacteriales</taxon>
        <taxon>Natronomonadaceae</taxon>
        <taxon>Halomarina</taxon>
    </lineage>
</organism>
<comment type="caution">
    <text evidence="3">The sequence shown here is derived from an EMBL/GenBank/DDBJ whole genome shotgun (WGS) entry which is preliminary data.</text>
</comment>
<keyword evidence="2" id="KW-1133">Transmembrane helix</keyword>
<evidence type="ECO:0000313" key="3">
    <source>
        <dbReference type="EMBL" id="MFC7318540.1"/>
    </source>
</evidence>
<feature type="transmembrane region" description="Helical" evidence="2">
    <location>
        <begin position="12"/>
        <end position="30"/>
    </location>
</feature>
<evidence type="ECO:0000256" key="1">
    <source>
        <dbReference type="SAM" id="MobiDB-lite"/>
    </source>
</evidence>
<feature type="transmembrane region" description="Helical" evidence="2">
    <location>
        <begin position="42"/>
        <end position="61"/>
    </location>
</feature>
<keyword evidence="2" id="KW-0472">Membrane</keyword>
<protein>
    <submittedName>
        <fullName evidence="3">Uncharacterized protein</fullName>
    </submittedName>
</protein>
<reference evidence="3 4" key="1">
    <citation type="journal article" date="2019" name="Int. J. Syst. Evol. Microbiol.">
        <title>The Global Catalogue of Microorganisms (GCM) 10K type strain sequencing project: providing services to taxonomists for standard genome sequencing and annotation.</title>
        <authorList>
            <consortium name="The Broad Institute Genomics Platform"/>
            <consortium name="The Broad Institute Genome Sequencing Center for Infectious Disease"/>
            <person name="Wu L."/>
            <person name="Ma J."/>
        </authorList>
    </citation>
    <scope>NUCLEOTIDE SEQUENCE [LARGE SCALE GENOMIC DNA]</scope>
    <source>
        <strain evidence="3 4">PSR21</strain>
    </source>
</reference>
<feature type="region of interest" description="Disordered" evidence="1">
    <location>
        <begin position="77"/>
        <end position="100"/>
    </location>
</feature>